<dbReference type="Proteomes" id="UP001165378">
    <property type="component" value="Unassembled WGS sequence"/>
</dbReference>
<comment type="caution">
    <text evidence="1">The sequence shown here is derived from an EMBL/GenBank/DDBJ whole genome shotgun (WGS) entry which is preliminary data.</text>
</comment>
<sequence length="127" mass="12981">MVLVLLLVVASSRLAGNRQELHDAAHQAARAASTTRDPASAQRRAGDIARAALSSAGVSCQRVTVVTDVSRFRPGGTVHVQVSCEVALHGLVPGMPGSRRLSASATSPVDAYRGAVGIASGQPGDSR</sequence>
<name>A0AA41U6P2_9ACTN</name>
<evidence type="ECO:0000313" key="1">
    <source>
        <dbReference type="EMBL" id="MCF2531164.1"/>
    </source>
</evidence>
<protein>
    <submittedName>
        <fullName evidence="1">Pilus assembly protein TadE</fullName>
    </submittedName>
</protein>
<keyword evidence="2" id="KW-1185">Reference proteome</keyword>
<dbReference type="AlphaFoldDB" id="A0AA41U6P2"/>
<dbReference type="EMBL" id="JAKFHA010000021">
    <property type="protein sequence ID" value="MCF2531164.1"/>
    <property type="molecule type" value="Genomic_DNA"/>
</dbReference>
<accession>A0AA41U6P2</accession>
<gene>
    <name evidence="1" type="ORF">LZ495_28650</name>
</gene>
<reference evidence="1" key="1">
    <citation type="submission" date="2022-01" db="EMBL/GenBank/DDBJ databases">
        <title>Genome-Based Taxonomic Classification of the Phylum Actinobacteria.</title>
        <authorList>
            <person name="Gao Y."/>
        </authorList>
    </citation>
    <scope>NUCLEOTIDE SEQUENCE</scope>
    <source>
        <strain evidence="1">KLBMP 8922</strain>
    </source>
</reference>
<evidence type="ECO:0000313" key="2">
    <source>
        <dbReference type="Proteomes" id="UP001165378"/>
    </source>
</evidence>
<organism evidence="1 2">
    <name type="scientific">Yinghuangia soli</name>
    <dbReference type="NCBI Taxonomy" id="2908204"/>
    <lineage>
        <taxon>Bacteria</taxon>
        <taxon>Bacillati</taxon>
        <taxon>Actinomycetota</taxon>
        <taxon>Actinomycetes</taxon>
        <taxon>Kitasatosporales</taxon>
        <taxon>Streptomycetaceae</taxon>
        <taxon>Yinghuangia</taxon>
    </lineage>
</organism>
<proteinExistence type="predicted"/>